<comment type="caution">
    <text evidence="1">The sequence shown here is derived from an EMBL/GenBank/DDBJ whole genome shotgun (WGS) entry which is preliminary data.</text>
</comment>
<evidence type="ECO:0000313" key="2">
    <source>
        <dbReference type="Proteomes" id="UP001230649"/>
    </source>
</evidence>
<evidence type="ECO:0000313" key="1">
    <source>
        <dbReference type="EMBL" id="KAJ9106057.1"/>
    </source>
</evidence>
<dbReference type="EMBL" id="JASBWS010000044">
    <property type="protein sequence ID" value="KAJ9106057.1"/>
    <property type="molecule type" value="Genomic_DNA"/>
</dbReference>
<organism evidence="1 2">
    <name type="scientific">Naganishia adeliensis</name>
    <dbReference type="NCBI Taxonomy" id="92952"/>
    <lineage>
        <taxon>Eukaryota</taxon>
        <taxon>Fungi</taxon>
        <taxon>Dikarya</taxon>
        <taxon>Basidiomycota</taxon>
        <taxon>Agaricomycotina</taxon>
        <taxon>Tremellomycetes</taxon>
        <taxon>Filobasidiales</taxon>
        <taxon>Filobasidiaceae</taxon>
        <taxon>Naganishia</taxon>
    </lineage>
</organism>
<dbReference type="Proteomes" id="UP001230649">
    <property type="component" value="Unassembled WGS sequence"/>
</dbReference>
<name>A0ACC2W379_9TREE</name>
<gene>
    <name evidence="1" type="ORF">QFC20_004118</name>
</gene>
<proteinExistence type="predicted"/>
<accession>A0ACC2W379</accession>
<reference evidence="1" key="1">
    <citation type="submission" date="2023-04" db="EMBL/GenBank/DDBJ databases">
        <title>Draft Genome sequencing of Naganishia species isolated from polar environments using Oxford Nanopore Technology.</title>
        <authorList>
            <person name="Leo P."/>
            <person name="Venkateswaran K."/>
        </authorList>
    </citation>
    <scope>NUCLEOTIDE SEQUENCE</scope>
    <source>
        <strain evidence="1">MNA-CCFEE 5262</strain>
    </source>
</reference>
<keyword evidence="2" id="KW-1185">Reference proteome</keyword>
<protein>
    <submittedName>
        <fullName evidence="1">Uncharacterized protein</fullName>
    </submittedName>
</protein>
<sequence>MAIVKHLHPEASDSISNCQLGIPANNHVTVSFVDAGIPNSLDVTLDPPIKDVSDGYKRILALRNEAWLALGVIAENNPSQPPRPQVRTFVPPPLNPSGFLVALIILQAYTILTPAHSRYAGLANLIRGTVTQLVGAWFLPFSVVILIGAHSIEAIYMYLLCNEHRVPTDAKVKYVLATVCVGFPALQEFKAETSRLRIEAMHKTAKGR</sequence>